<dbReference type="PANTHER" id="PTHR32338:SF10">
    <property type="entry name" value="N-ACETYL-GAMMA-GLUTAMYL-PHOSPHATE REDUCTASE, CHLOROPLASTIC-RELATED"/>
    <property type="match status" value="1"/>
</dbReference>
<keyword evidence="3" id="KW-1185">Reference proteome</keyword>
<feature type="domain" description="N-acetyl-gamma-glutamyl-phosphate reductase dimerisation" evidence="1">
    <location>
        <begin position="4"/>
        <end position="107"/>
    </location>
</feature>
<proteinExistence type="predicted"/>
<accession>A0ABN9RNN5</accession>
<dbReference type="Pfam" id="PF22698">
    <property type="entry name" value="Semialdhyde_dhC_1"/>
    <property type="match status" value="1"/>
</dbReference>
<dbReference type="EMBL" id="CAUYUJ010007058">
    <property type="protein sequence ID" value="CAK0819431.1"/>
    <property type="molecule type" value="Genomic_DNA"/>
</dbReference>
<dbReference type="InterPro" id="IPR058924">
    <property type="entry name" value="AGPR_dimerisation_dom"/>
</dbReference>
<comment type="caution">
    <text evidence="2">The sequence shown here is derived from an EMBL/GenBank/DDBJ whole genome shotgun (WGS) entry which is preliminary data.</text>
</comment>
<gene>
    <name evidence="2" type="ORF">PCOR1329_LOCUS21426</name>
</gene>
<dbReference type="InterPro" id="IPR050085">
    <property type="entry name" value="AGPR"/>
</dbReference>
<name>A0ABN9RNN5_9DINO</name>
<evidence type="ECO:0000313" key="2">
    <source>
        <dbReference type="EMBL" id="CAK0819431.1"/>
    </source>
</evidence>
<evidence type="ECO:0000259" key="1">
    <source>
        <dbReference type="Pfam" id="PF22698"/>
    </source>
</evidence>
<evidence type="ECO:0000313" key="3">
    <source>
        <dbReference type="Proteomes" id="UP001189429"/>
    </source>
</evidence>
<dbReference type="PANTHER" id="PTHR32338">
    <property type="entry name" value="N-ACETYL-GAMMA-GLUTAMYL-PHOSPHATE REDUCTASE, CHLOROPLASTIC-RELATED-RELATED"/>
    <property type="match status" value="1"/>
</dbReference>
<dbReference type="Gene3D" id="3.30.360.10">
    <property type="entry name" value="Dihydrodipicolinate Reductase, domain 2"/>
    <property type="match status" value="1"/>
</dbReference>
<dbReference type="SUPFAM" id="SSF55347">
    <property type="entry name" value="Glyceraldehyde-3-phosphate dehydrogenase-like, C-terminal domain"/>
    <property type="match status" value="1"/>
</dbReference>
<organism evidence="2 3">
    <name type="scientific">Prorocentrum cordatum</name>
    <dbReference type="NCBI Taxonomy" id="2364126"/>
    <lineage>
        <taxon>Eukaryota</taxon>
        <taxon>Sar</taxon>
        <taxon>Alveolata</taxon>
        <taxon>Dinophyceae</taxon>
        <taxon>Prorocentrales</taxon>
        <taxon>Prorocentraceae</taxon>
        <taxon>Prorocentrum</taxon>
    </lineage>
</organism>
<dbReference type="Proteomes" id="UP001189429">
    <property type="component" value="Unassembled WGS sequence"/>
</dbReference>
<sequence>MARWTGLENEPLFLPAVGNFKQGMVVSVPVRSSQLAPGTSLADVHAALEKYYAGSRFVSVAPLDASGSLERGAFLRPDSVNDTNRLRIFCFGNEAKGTMCLCAQLDNLGKGASGACVQNLNLALGFDQALGLE</sequence>
<protein>
    <recommendedName>
        <fullName evidence="1">N-acetyl-gamma-glutamyl-phosphate reductase dimerisation domain-containing protein</fullName>
    </recommendedName>
</protein>
<reference evidence="2" key="1">
    <citation type="submission" date="2023-10" db="EMBL/GenBank/DDBJ databases">
        <authorList>
            <person name="Chen Y."/>
            <person name="Shah S."/>
            <person name="Dougan E. K."/>
            <person name="Thang M."/>
            <person name="Chan C."/>
        </authorList>
    </citation>
    <scope>NUCLEOTIDE SEQUENCE [LARGE SCALE GENOMIC DNA]</scope>
</reference>